<dbReference type="OrthoDB" id="9804377at2"/>
<gene>
    <name evidence="7" type="primary">thiN</name>
    <name evidence="7" type="ORF">WDC_0952</name>
</gene>
<feature type="domain" description="Thiamin pyrophosphokinase thiamin-binding" evidence="6">
    <location>
        <begin position="149"/>
        <end position="213"/>
    </location>
</feature>
<proteinExistence type="predicted"/>
<dbReference type="EMBL" id="AWTT01000019">
    <property type="protein sequence ID" value="KIS03437.1"/>
    <property type="molecule type" value="Genomic_DNA"/>
</dbReference>
<sequence length="219" mass="24213">MKVNGNKVNILVGGPTQQWPKQLTQGGIVGDWVGIDRGALRLIKLGVIPKVAAGDFDSISSNELAQLRQSVADIQQFPPEKDLTDTQIGVSIALKQLKATRIDIYGATGGRLDHLLANLFLVLSDSLRPFASRIRFIDQQNTVCFFLPGEYEIKKEPDKKYLAFVNLTAVKGLTLTDEKYQLHQFGSDYPISWASNEFVGTTNHFSFEMGVVAVIQSKD</sequence>
<dbReference type="GO" id="GO:0030975">
    <property type="term" value="F:thiamine binding"/>
    <property type="evidence" value="ECO:0007669"/>
    <property type="project" value="InterPro"/>
</dbReference>
<evidence type="ECO:0000256" key="5">
    <source>
        <dbReference type="NCBIfam" id="TIGR01378"/>
    </source>
</evidence>
<evidence type="ECO:0000313" key="7">
    <source>
        <dbReference type="EMBL" id="KIS03437.1"/>
    </source>
</evidence>
<accession>A0A0D1A6U6</accession>
<dbReference type="InterPro" id="IPR007373">
    <property type="entry name" value="Thiamin_PyroPKinase_B1-bd"/>
</dbReference>
<organism evidence="7 8">
    <name type="scientific">Paucilactobacillus wasatchensis</name>
    <dbReference type="NCBI Taxonomy" id="1335616"/>
    <lineage>
        <taxon>Bacteria</taxon>
        <taxon>Bacillati</taxon>
        <taxon>Bacillota</taxon>
        <taxon>Bacilli</taxon>
        <taxon>Lactobacillales</taxon>
        <taxon>Lactobacillaceae</taxon>
        <taxon>Paucilactobacillus</taxon>
    </lineage>
</organism>
<dbReference type="SMART" id="SM00983">
    <property type="entry name" value="TPK_B1_binding"/>
    <property type="match status" value="1"/>
</dbReference>
<keyword evidence="1 7" id="KW-0808">Transferase</keyword>
<dbReference type="Proteomes" id="UP000032279">
    <property type="component" value="Unassembled WGS sequence"/>
</dbReference>
<dbReference type="InterPro" id="IPR007371">
    <property type="entry name" value="TPK_catalytic"/>
</dbReference>
<evidence type="ECO:0000256" key="2">
    <source>
        <dbReference type="ARBA" id="ARBA00022741"/>
    </source>
</evidence>
<evidence type="ECO:0000259" key="6">
    <source>
        <dbReference type="SMART" id="SM00983"/>
    </source>
</evidence>
<dbReference type="CDD" id="cd07995">
    <property type="entry name" value="TPK"/>
    <property type="match status" value="1"/>
</dbReference>
<dbReference type="Pfam" id="PF04263">
    <property type="entry name" value="TPK_catalytic"/>
    <property type="match status" value="1"/>
</dbReference>
<evidence type="ECO:0000256" key="3">
    <source>
        <dbReference type="ARBA" id="ARBA00022777"/>
    </source>
</evidence>
<protein>
    <recommendedName>
        <fullName evidence="5">Thiamine diphosphokinase</fullName>
        <ecNumber evidence="5">2.7.6.2</ecNumber>
    </recommendedName>
</protein>
<dbReference type="NCBIfam" id="TIGR01378">
    <property type="entry name" value="thi_PPkinase"/>
    <property type="match status" value="1"/>
</dbReference>
<dbReference type="PANTHER" id="PTHR41299">
    <property type="entry name" value="THIAMINE PYROPHOSPHOKINASE"/>
    <property type="match status" value="1"/>
</dbReference>
<dbReference type="PATRIC" id="fig|1335616.4.peg.955"/>
<keyword evidence="4" id="KW-0067">ATP-binding</keyword>
<evidence type="ECO:0000313" key="8">
    <source>
        <dbReference type="Proteomes" id="UP000032279"/>
    </source>
</evidence>
<keyword evidence="2" id="KW-0547">Nucleotide-binding</keyword>
<reference evidence="7 8" key="1">
    <citation type="submission" date="2013-08" db="EMBL/GenBank/DDBJ databases">
        <title>Lactobacillus wasatchii sp. WDC04, a late gas producing bacteria isolated from aged chedder cheese.</title>
        <authorList>
            <person name="Oberg C.J."/>
            <person name="Culumber M."/>
            <person name="McMahon D.J."/>
            <person name="Broadbent J.R."/>
            <person name="Oberg T.S."/>
            <person name="Ortaki F."/>
        </authorList>
    </citation>
    <scope>NUCLEOTIDE SEQUENCE [LARGE SCALE GENOMIC DNA]</scope>
    <source>
        <strain evidence="7 8">WDC04</strain>
    </source>
</reference>
<keyword evidence="3 7" id="KW-0418">Kinase</keyword>
<comment type="caution">
    <text evidence="7">The sequence shown here is derived from an EMBL/GenBank/DDBJ whole genome shotgun (WGS) entry which is preliminary data.</text>
</comment>
<dbReference type="GO" id="GO:0016301">
    <property type="term" value="F:kinase activity"/>
    <property type="evidence" value="ECO:0007669"/>
    <property type="project" value="UniProtKB-KW"/>
</dbReference>
<keyword evidence="8" id="KW-1185">Reference proteome</keyword>
<dbReference type="Gene3D" id="3.40.50.10240">
    <property type="entry name" value="Thiamin pyrophosphokinase, catalytic domain"/>
    <property type="match status" value="1"/>
</dbReference>
<dbReference type="GO" id="GO:0006772">
    <property type="term" value="P:thiamine metabolic process"/>
    <property type="evidence" value="ECO:0007669"/>
    <property type="project" value="UniProtKB-UniRule"/>
</dbReference>
<dbReference type="PANTHER" id="PTHR41299:SF1">
    <property type="entry name" value="THIAMINE PYROPHOSPHOKINASE"/>
    <property type="match status" value="1"/>
</dbReference>
<evidence type="ECO:0000256" key="1">
    <source>
        <dbReference type="ARBA" id="ARBA00022679"/>
    </source>
</evidence>
<dbReference type="InterPro" id="IPR053149">
    <property type="entry name" value="TPK"/>
</dbReference>
<dbReference type="InterPro" id="IPR036759">
    <property type="entry name" value="TPK_catalytic_sf"/>
</dbReference>
<dbReference type="GO" id="GO:0009229">
    <property type="term" value="P:thiamine diphosphate biosynthetic process"/>
    <property type="evidence" value="ECO:0007669"/>
    <property type="project" value="InterPro"/>
</dbReference>
<dbReference type="AlphaFoldDB" id="A0A0D1A6U6"/>
<dbReference type="SUPFAM" id="SSF63999">
    <property type="entry name" value="Thiamin pyrophosphokinase, catalytic domain"/>
    <property type="match status" value="1"/>
</dbReference>
<dbReference type="GO" id="GO:0004788">
    <property type="term" value="F:thiamine diphosphokinase activity"/>
    <property type="evidence" value="ECO:0007669"/>
    <property type="project" value="UniProtKB-UniRule"/>
</dbReference>
<dbReference type="Pfam" id="PF04265">
    <property type="entry name" value="TPK_B1_binding"/>
    <property type="match status" value="1"/>
</dbReference>
<dbReference type="InterPro" id="IPR006282">
    <property type="entry name" value="Thi_PPkinase"/>
</dbReference>
<dbReference type="GO" id="GO:0005524">
    <property type="term" value="F:ATP binding"/>
    <property type="evidence" value="ECO:0007669"/>
    <property type="project" value="UniProtKB-KW"/>
</dbReference>
<dbReference type="STRING" id="1335616.WDC_0952"/>
<dbReference type="RefSeq" id="WP_044010702.1">
    <property type="nucleotide sequence ID" value="NZ_AWTT01000019.1"/>
</dbReference>
<name>A0A0D1A6U6_9LACO</name>
<evidence type="ECO:0000256" key="4">
    <source>
        <dbReference type="ARBA" id="ARBA00022840"/>
    </source>
</evidence>
<dbReference type="EC" id="2.7.6.2" evidence="5"/>